<dbReference type="InterPro" id="IPR006563">
    <property type="entry name" value="POX_dom"/>
</dbReference>
<evidence type="ECO:0000256" key="2">
    <source>
        <dbReference type="ARBA" id="ARBA00006454"/>
    </source>
</evidence>
<gene>
    <name evidence="11" type="ORF">CEURO_LOCUS6457</name>
</gene>
<dbReference type="Pfam" id="PF05920">
    <property type="entry name" value="Homeobox_KN"/>
    <property type="match status" value="1"/>
</dbReference>
<feature type="domain" description="Homeobox" evidence="10">
    <location>
        <begin position="281"/>
        <end position="344"/>
    </location>
</feature>
<keyword evidence="6" id="KW-0804">Transcription</keyword>
<evidence type="ECO:0000256" key="7">
    <source>
        <dbReference type="ARBA" id="ARBA00023242"/>
    </source>
</evidence>
<evidence type="ECO:0000256" key="9">
    <source>
        <dbReference type="SAM" id="MobiDB-lite"/>
    </source>
</evidence>
<feature type="DNA-binding region" description="Homeobox" evidence="8">
    <location>
        <begin position="283"/>
        <end position="345"/>
    </location>
</feature>
<dbReference type="OrthoDB" id="10056939at2759"/>
<dbReference type="Pfam" id="PF07526">
    <property type="entry name" value="POX"/>
    <property type="match status" value="1"/>
</dbReference>
<dbReference type="InterPro" id="IPR050224">
    <property type="entry name" value="TALE_homeobox"/>
</dbReference>
<evidence type="ECO:0000256" key="4">
    <source>
        <dbReference type="ARBA" id="ARBA00023125"/>
    </source>
</evidence>
<dbReference type="Proteomes" id="UP001152484">
    <property type="component" value="Unassembled WGS sequence"/>
</dbReference>
<evidence type="ECO:0000313" key="12">
    <source>
        <dbReference type="Proteomes" id="UP001152484"/>
    </source>
</evidence>
<sequence length="380" mass="42922">MASQESPNSCHQFGNQSFSVYPSDRYHNHHHHPCQSQFPSFEFLGGDRIGSSTPPLLDQNTTHHFMDLLGQPSNEVTHHSHKLSLSLGTVQFTHETSLNQMNPMFMNPGIERFSSDYSLSDSKYLRPALSLLEEVASVGGLSTPFMANEKSMWRVGKNNGAFGIRSNQGIDQVPTSDVEAKIMRLVAMLEEVERRYKRYYHQMEELVSSYEVISGKSYTALALEAMSKHFFNLRDAIISQINAITRKASESKGMSLFHDRETNFGIQKLSLQHLGMIQSSGQPWRPIRGLPETSVATLRAWLFQHFLHPYPNDSEKLMLASQTGLSKNQISNWFINARVRLWKPMIEEMYRVEFAEASSADDESGDPSLFLGGGVTPAEK</sequence>
<evidence type="ECO:0000313" key="11">
    <source>
        <dbReference type="EMBL" id="CAH9077815.1"/>
    </source>
</evidence>
<feature type="region of interest" description="Disordered" evidence="9">
    <location>
        <begin position="357"/>
        <end position="380"/>
    </location>
</feature>
<dbReference type="AlphaFoldDB" id="A0A9P1E4K1"/>
<dbReference type="PROSITE" id="PS50071">
    <property type="entry name" value="HOMEOBOX_2"/>
    <property type="match status" value="1"/>
</dbReference>
<dbReference type="SUPFAM" id="SSF46689">
    <property type="entry name" value="Homeodomain-like"/>
    <property type="match status" value="1"/>
</dbReference>
<dbReference type="CDD" id="cd00086">
    <property type="entry name" value="homeodomain"/>
    <property type="match status" value="1"/>
</dbReference>
<keyword evidence="12" id="KW-1185">Reference proteome</keyword>
<feature type="compositionally biased region" description="Gly residues" evidence="9">
    <location>
        <begin position="371"/>
        <end position="380"/>
    </location>
</feature>
<dbReference type="InterPro" id="IPR009057">
    <property type="entry name" value="Homeodomain-like_sf"/>
</dbReference>
<evidence type="ECO:0000259" key="10">
    <source>
        <dbReference type="PROSITE" id="PS50071"/>
    </source>
</evidence>
<dbReference type="InterPro" id="IPR001356">
    <property type="entry name" value="HD"/>
</dbReference>
<evidence type="ECO:0000256" key="5">
    <source>
        <dbReference type="ARBA" id="ARBA00023155"/>
    </source>
</evidence>
<dbReference type="EMBL" id="CAMAPE010000010">
    <property type="protein sequence ID" value="CAH9077815.1"/>
    <property type="molecule type" value="Genomic_DNA"/>
</dbReference>
<name>A0A9P1E4K1_CUSEU</name>
<dbReference type="GO" id="GO:0005634">
    <property type="term" value="C:nucleus"/>
    <property type="evidence" value="ECO:0007669"/>
    <property type="project" value="UniProtKB-SubCell"/>
</dbReference>
<accession>A0A9P1E4K1</accession>
<dbReference type="PANTHER" id="PTHR11850">
    <property type="entry name" value="HOMEOBOX PROTEIN TRANSCRIPTION FACTORS"/>
    <property type="match status" value="1"/>
</dbReference>
<dbReference type="InterPro" id="IPR008422">
    <property type="entry name" value="KN_HD"/>
</dbReference>
<dbReference type="SMART" id="SM00574">
    <property type="entry name" value="POX"/>
    <property type="match status" value="1"/>
</dbReference>
<evidence type="ECO:0000256" key="8">
    <source>
        <dbReference type="PROSITE-ProRule" id="PRU00108"/>
    </source>
</evidence>
<dbReference type="GO" id="GO:0003677">
    <property type="term" value="F:DNA binding"/>
    <property type="evidence" value="ECO:0007669"/>
    <property type="project" value="UniProtKB-UniRule"/>
</dbReference>
<keyword evidence="7 8" id="KW-0539">Nucleus</keyword>
<comment type="similarity">
    <text evidence="2">Belongs to the TALE/BELL homeobox family.</text>
</comment>
<proteinExistence type="inferred from homology"/>
<keyword evidence="3" id="KW-0805">Transcription regulation</keyword>
<dbReference type="SMART" id="SM00389">
    <property type="entry name" value="HOX"/>
    <property type="match status" value="1"/>
</dbReference>
<protein>
    <recommendedName>
        <fullName evidence="10">Homeobox domain-containing protein</fullName>
    </recommendedName>
</protein>
<dbReference type="Gene3D" id="1.10.10.60">
    <property type="entry name" value="Homeodomain-like"/>
    <property type="match status" value="1"/>
</dbReference>
<evidence type="ECO:0000256" key="3">
    <source>
        <dbReference type="ARBA" id="ARBA00023015"/>
    </source>
</evidence>
<reference evidence="11" key="1">
    <citation type="submission" date="2022-07" db="EMBL/GenBank/DDBJ databases">
        <authorList>
            <person name="Macas J."/>
            <person name="Novak P."/>
            <person name="Neumann P."/>
        </authorList>
    </citation>
    <scope>NUCLEOTIDE SEQUENCE</scope>
</reference>
<comment type="caution">
    <text evidence="11">The sequence shown here is derived from an EMBL/GenBank/DDBJ whole genome shotgun (WGS) entry which is preliminary data.</text>
</comment>
<evidence type="ECO:0000256" key="6">
    <source>
        <dbReference type="ARBA" id="ARBA00023163"/>
    </source>
</evidence>
<evidence type="ECO:0000256" key="1">
    <source>
        <dbReference type="ARBA" id="ARBA00004123"/>
    </source>
</evidence>
<dbReference type="GO" id="GO:0006355">
    <property type="term" value="P:regulation of DNA-templated transcription"/>
    <property type="evidence" value="ECO:0007669"/>
    <property type="project" value="InterPro"/>
</dbReference>
<keyword evidence="4 8" id="KW-0238">DNA-binding</keyword>
<keyword evidence="5 8" id="KW-0371">Homeobox</keyword>
<organism evidence="11 12">
    <name type="scientific">Cuscuta europaea</name>
    <name type="common">European dodder</name>
    <dbReference type="NCBI Taxonomy" id="41803"/>
    <lineage>
        <taxon>Eukaryota</taxon>
        <taxon>Viridiplantae</taxon>
        <taxon>Streptophyta</taxon>
        <taxon>Embryophyta</taxon>
        <taxon>Tracheophyta</taxon>
        <taxon>Spermatophyta</taxon>
        <taxon>Magnoliopsida</taxon>
        <taxon>eudicotyledons</taxon>
        <taxon>Gunneridae</taxon>
        <taxon>Pentapetalae</taxon>
        <taxon>asterids</taxon>
        <taxon>lamiids</taxon>
        <taxon>Solanales</taxon>
        <taxon>Convolvulaceae</taxon>
        <taxon>Cuscuteae</taxon>
        <taxon>Cuscuta</taxon>
        <taxon>Cuscuta subgen. Cuscuta</taxon>
    </lineage>
</organism>
<comment type="subcellular location">
    <subcellularLocation>
        <location evidence="1 8">Nucleus</location>
    </subcellularLocation>
</comment>